<feature type="chain" id="PRO_5025390991" description="Ig-like domain-containing protein" evidence="3">
    <location>
        <begin position="21"/>
        <end position="128"/>
    </location>
</feature>
<organism evidence="5 6">
    <name type="scientific">Sparus aurata</name>
    <name type="common">Gilthead sea bream</name>
    <dbReference type="NCBI Taxonomy" id="8175"/>
    <lineage>
        <taxon>Eukaryota</taxon>
        <taxon>Metazoa</taxon>
        <taxon>Chordata</taxon>
        <taxon>Craniata</taxon>
        <taxon>Vertebrata</taxon>
        <taxon>Euteleostomi</taxon>
        <taxon>Actinopterygii</taxon>
        <taxon>Neopterygii</taxon>
        <taxon>Teleostei</taxon>
        <taxon>Neoteleostei</taxon>
        <taxon>Acanthomorphata</taxon>
        <taxon>Eupercaria</taxon>
        <taxon>Spariformes</taxon>
        <taxon>Sparidae</taxon>
        <taxon>Sparus</taxon>
    </lineage>
</organism>
<reference evidence="5" key="3">
    <citation type="submission" date="2025-09" db="UniProtKB">
        <authorList>
            <consortium name="Ensembl"/>
        </authorList>
    </citation>
    <scope>IDENTIFICATION</scope>
</reference>
<keyword evidence="1 3" id="KW-0732">Signal</keyword>
<proteinExistence type="predicted"/>
<dbReference type="PANTHER" id="PTHR23268:SF102">
    <property type="entry name" value="IMMUNOGLOBULIN V-SET DOMAIN-CONTAINING PROTEIN"/>
    <property type="match status" value="1"/>
</dbReference>
<dbReference type="InterPro" id="IPR007110">
    <property type="entry name" value="Ig-like_dom"/>
</dbReference>
<dbReference type="InterPro" id="IPR013106">
    <property type="entry name" value="Ig_V-set"/>
</dbReference>
<dbReference type="SUPFAM" id="SSF48726">
    <property type="entry name" value="Immunoglobulin"/>
    <property type="match status" value="1"/>
</dbReference>
<dbReference type="OMA" id="SRDICQR"/>
<dbReference type="PROSITE" id="PS50835">
    <property type="entry name" value="IG_LIKE"/>
    <property type="match status" value="1"/>
</dbReference>
<dbReference type="GO" id="GO:0007166">
    <property type="term" value="P:cell surface receptor signaling pathway"/>
    <property type="evidence" value="ECO:0007669"/>
    <property type="project" value="TreeGrafter"/>
</dbReference>
<reference evidence="5" key="2">
    <citation type="submission" date="2025-08" db="UniProtKB">
        <authorList>
            <consortium name="Ensembl"/>
        </authorList>
    </citation>
    <scope>IDENTIFICATION</scope>
</reference>
<evidence type="ECO:0000313" key="6">
    <source>
        <dbReference type="Proteomes" id="UP000472265"/>
    </source>
</evidence>
<dbReference type="SMART" id="SM00409">
    <property type="entry name" value="IG"/>
    <property type="match status" value="1"/>
</dbReference>
<feature type="signal peptide" evidence="3">
    <location>
        <begin position="1"/>
        <end position="20"/>
    </location>
</feature>
<feature type="domain" description="Ig-like" evidence="4">
    <location>
        <begin position="38"/>
        <end position="128"/>
    </location>
</feature>
<protein>
    <recommendedName>
        <fullName evidence="4">Ig-like domain-containing protein</fullName>
    </recommendedName>
</protein>
<evidence type="ECO:0000256" key="2">
    <source>
        <dbReference type="ARBA" id="ARBA00022859"/>
    </source>
</evidence>
<reference evidence="5" key="1">
    <citation type="submission" date="2021-04" db="EMBL/GenBank/DDBJ databases">
        <authorList>
            <consortium name="Wellcome Sanger Institute Data Sharing"/>
        </authorList>
    </citation>
    <scope>NUCLEOTIDE SEQUENCE [LARGE SCALE GENOMIC DNA]</scope>
</reference>
<dbReference type="Proteomes" id="UP000472265">
    <property type="component" value="Chromosome 16"/>
</dbReference>
<evidence type="ECO:0000256" key="1">
    <source>
        <dbReference type="ARBA" id="ARBA00022729"/>
    </source>
</evidence>
<dbReference type="InParanoid" id="A0A671XFF9"/>
<dbReference type="InterPro" id="IPR013783">
    <property type="entry name" value="Ig-like_fold"/>
</dbReference>
<sequence length="128" mass="14569">MDIIKHCLLILLLWCDVSFTGLIDVSDVTQTPLLWVIEGQSATMNCSHNKDHSHDQMYWYRQLPEEGMKQIVFTTAYSDHQYESGFSADKFPATKKDALTGSLTVERLLFNDSGVYFCAVSEHRDTGD</sequence>
<dbReference type="GeneTree" id="ENSGT00730000111153"/>
<dbReference type="GO" id="GO:0002376">
    <property type="term" value="P:immune system process"/>
    <property type="evidence" value="ECO:0007669"/>
    <property type="project" value="UniProtKB-KW"/>
</dbReference>
<accession>A0A671XFF9</accession>
<keyword evidence="2" id="KW-0391">Immunity</keyword>
<dbReference type="GO" id="GO:0005886">
    <property type="term" value="C:plasma membrane"/>
    <property type="evidence" value="ECO:0007669"/>
    <property type="project" value="TreeGrafter"/>
</dbReference>
<dbReference type="Gene3D" id="2.60.40.10">
    <property type="entry name" value="Immunoglobulins"/>
    <property type="match status" value="1"/>
</dbReference>
<evidence type="ECO:0000259" key="4">
    <source>
        <dbReference type="PROSITE" id="PS50835"/>
    </source>
</evidence>
<name>A0A671XFF9_SPAAU</name>
<dbReference type="SMART" id="SM00406">
    <property type="entry name" value="IGv"/>
    <property type="match status" value="1"/>
</dbReference>
<dbReference type="InterPro" id="IPR050413">
    <property type="entry name" value="TCR_beta_variable"/>
</dbReference>
<keyword evidence="6" id="KW-1185">Reference proteome</keyword>
<dbReference type="InterPro" id="IPR036179">
    <property type="entry name" value="Ig-like_dom_sf"/>
</dbReference>
<evidence type="ECO:0000256" key="3">
    <source>
        <dbReference type="SAM" id="SignalP"/>
    </source>
</evidence>
<dbReference type="AlphaFoldDB" id="A0A671XFF9"/>
<dbReference type="Ensembl" id="ENSSAUT00010052468.1">
    <property type="protein sequence ID" value="ENSSAUP00010049872.1"/>
    <property type="gene ID" value="ENSSAUG00010020818.1"/>
</dbReference>
<dbReference type="PANTHER" id="PTHR23268">
    <property type="entry name" value="T-CELL RECEPTOR BETA CHAIN"/>
    <property type="match status" value="1"/>
</dbReference>
<evidence type="ECO:0000313" key="5">
    <source>
        <dbReference type="Ensembl" id="ENSSAUP00010049872.1"/>
    </source>
</evidence>
<dbReference type="InterPro" id="IPR003599">
    <property type="entry name" value="Ig_sub"/>
</dbReference>
<dbReference type="Pfam" id="PF07686">
    <property type="entry name" value="V-set"/>
    <property type="match status" value="1"/>
</dbReference>